<dbReference type="Gene3D" id="3.30.60.20">
    <property type="match status" value="1"/>
</dbReference>
<dbReference type="Gene3D" id="3.40.50.300">
    <property type="entry name" value="P-loop containing nucleotide triphosphate hydrolases"/>
    <property type="match status" value="1"/>
</dbReference>
<evidence type="ECO:0000256" key="4">
    <source>
        <dbReference type="ARBA" id="ARBA00022679"/>
    </source>
</evidence>
<reference evidence="11 12" key="1">
    <citation type="journal article" date="2015" name="Nature">
        <title>rRNA introns, odd ribosomes, and small enigmatic genomes across a large radiation of phyla.</title>
        <authorList>
            <person name="Brown C.T."/>
            <person name="Hug L.A."/>
            <person name="Thomas B.C."/>
            <person name="Sharon I."/>
            <person name="Castelle C.J."/>
            <person name="Singh A."/>
            <person name="Wilkins M.J."/>
            <person name="Williams K.H."/>
            <person name="Banfield J.F."/>
        </authorList>
    </citation>
    <scope>NUCLEOTIDE SEQUENCE [LARGE SCALE GENOMIC DNA]</scope>
</reference>
<dbReference type="EMBL" id="LCFD01000008">
    <property type="protein sequence ID" value="KKS86567.1"/>
    <property type="molecule type" value="Genomic_DNA"/>
</dbReference>
<proteinExistence type="inferred from homology"/>
<dbReference type="InterPro" id="IPR027417">
    <property type="entry name" value="P-loop_NTPase"/>
</dbReference>
<organism evidence="11 12">
    <name type="scientific">Candidatus Gottesmanbacteria bacterium GW2011_GWB1_43_11</name>
    <dbReference type="NCBI Taxonomy" id="1618446"/>
    <lineage>
        <taxon>Bacteria</taxon>
        <taxon>Candidatus Gottesmaniibacteriota</taxon>
    </lineage>
</organism>
<accession>A0A0G1CM28</accession>
<dbReference type="EC" id="2.7.1.21" evidence="2 9"/>
<evidence type="ECO:0000256" key="1">
    <source>
        <dbReference type="ARBA" id="ARBA00007587"/>
    </source>
</evidence>
<dbReference type="Pfam" id="PF00265">
    <property type="entry name" value="TK"/>
    <property type="match status" value="1"/>
</dbReference>
<comment type="similarity">
    <text evidence="1 10">Belongs to the thymidine kinase family.</text>
</comment>
<name>A0A0G1CM28_9BACT</name>
<evidence type="ECO:0000256" key="3">
    <source>
        <dbReference type="ARBA" id="ARBA00022634"/>
    </source>
</evidence>
<feature type="binding site" evidence="8">
    <location>
        <position position="182"/>
    </location>
    <ligand>
        <name>substrate</name>
    </ligand>
</feature>
<dbReference type="InterPro" id="IPR001267">
    <property type="entry name" value="Thymidine_kinase"/>
</dbReference>
<dbReference type="GO" id="GO:0071897">
    <property type="term" value="P:DNA biosynthetic process"/>
    <property type="evidence" value="ECO:0007669"/>
    <property type="project" value="UniProtKB-KW"/>
</dbReference>
<keyword evidence="3 9" id="KW-0237">DNA synthesis</keyword>
<evidence type="ECO:0000256" key="6">
    <source>
        <dbReference type="ARBA" id="ARBA00022777"/>
    </source>
</evidence>
<comment type="caution">
    <text evidence="11">The sequence shown here is derived from an EMBL/GenBank/DDBJ whole genome shotgun (WGS) entry which is preliminary data.</text>
</comment>
<dbReference type="GO" id="GO:0005524">
    <property type="term" value="F:ATP binding"/>
    <property type="evidence" value="ECO:0007669"/>
    <property type="project" value="UniProtKB-KW"/>
</dbReference>
<dbReference type="STRING" id="1618446.UV61_C0008G0020"/>
<dbReference type="SUPFAM" id="SSF52540">
    <property type="entry name" value="P-loop containing nucleoside triphosphate hydrolases"/>
    <property type="match status" value="1"/>
</dbReference>
<sequence>MANKLKPKKGKLTVIAGPMFAGKTTKLLTLFSVLSDLDFSVLCFKAEALSNGGMGHTRSHDERPLPVIYIDMNKPEKILHYVGSGGIQKVIIDAVHFFPKTSFMGVVDTLLAQGIDVYVNGLIFDYRKKEYGATRVLMKKADECIEQYSICVKCGGRAAHTERVSGSTEVSIGTTGRKKAEYVAVCSTCHKVYQG</sequence>
<evidence type="ECO:0000256" key="7">
    <source>
        <dbReference type="ARBA" id="ARBA00022840"/>
    </source>
</evidence>
<keyword evidence="5 9" id="KW-0547">Nucleotide-binding</keyword>
<dbReference type="PANTHER" id="PTHR11441">
    <property type="entry name" value="THYMIDINE KINASE"/>
    <property type="match status" value="1"/>
</dbReference>
<dbReference type="PIRSF" id="PIRSF035805">
    <property type="entry name" value="TK_cell"/>
    <property type="match status" value="1"/>
</dbReference>
<evidence type="ECO:0000256" key="9">
    <source>
        <dbReference type="RuleBase" id="RU000544"/>
    </source>
</evidence>
<comment type="catalytic activity">
    <reaction evidence="9">
        <text>thymidine + ATP = dTMP + ADP + H(+)</text>
        <dbReference type="Rhea" id="RHEA:19129"/>
        <dbReference type="ChEBI" id="CHEBI:15378"/>
        <dbReference type="ChEBI" id="CHEBI:17748"/>
        <dbReference type="ChEBI" id="CHEBI:30616"/>
        <dbReference type="ChEBI" id="CHEBI:63528"/>
        <dbReference type="ChEBI" id="CHEBI:456216"/>
        <dbReference type="EC" id="2.7.1.21"/>
    </reaction>
</comment>
<feature type="binding site" evidence="8">
    <location>
        <begin position="170"/>
        <end position="173"/>
    </location>
    <ligand>
        <name>substrate</name>
    </ligand>
</feature>
<evidence type="ECO:0000313" key="12">
    <source>
        <dbReference type="Proteomes" id="UP000034050"/>
    </source>
</evidence>
<evidence type="ECO:0000256" key="8">
    <source>
        <dbReference type="PIRSR" id="PIRSR035805-2"/>
    </source>
</evidence>
<dbReference type="GO" id="GO:0046104">
    <property type="term" value="P:thymidine metabolic process"/>
    <property type="evidence" value="ECO:0007669"/>
    <property type="project" value="TreeGrafter"/>
</dbReference>
<keyword evidence="6 9" id="KW-0418">Kinase</keyword>
<evidence type="ECO:0000256" key="2">
    <source>
        <dbReference type="ARBA" id="ARBA00012118"/>
    </source>
</evidence>
<gene>
    <name evidence="11" type="ORF">UV61_C0008G0020</name>
</gene>
<dbReference type="GO" id="GO:0004797">
    <property type="term" value="F:thymidine kinase activity"/>
    <property type="evidence" value="ECO:0007669"/>
    <property type="project" value="UniProtKB-EC"/>
</dbReference>
<evidence type="ECO:0000313" key="11">
    <source>
        <dbReference type="EMBL" id="KKS86567.1"/>
    </source>
</evidence>
<dbReference type="GO" id="GO:0005829">
    <property type="term" value="C:cytosol"/>
    <property type="evidence" value="ECO:0007669"/>
    <property type="project" value="TreeGrafter"/>
</dbReference>
<dbReference type="Proteomes" id="UP000034050">
    <property type="component" value="Unassembled WGS sequence"/>
</dbReference>
<dbReference type="PANTHER" id="PTHR11441:SF0">
    <property type="entry name" value="THYMIDINE KINASE, CYTOSOLIC"/>
    <property type="match status" value="1"/>
</dbReference>
<evidence type="ECO:0000256" key="10">
    <source>
        <dbReference type="RuleBase" id="RU004165"/>
    </source>
</evidence>
<keyword evidence="4 9" id="KW-0808">Transferase</keyword>
<dbReference type="AlphaFoldDB" id="A0A0G1CM28"/>
<protein>
    <recommendedName>
        <fullName evidence="2 9">Thymidine kinase</fullName>
        <ecNumber evidence="2 9">2.7.1.21</ecNumber>
    </recommendedName>
</protein>
<keyword evidence="7 9" id="KW-0067">ATP-binding</keyword>
<evidence type="ECO:0000256" key="5">
    <source>
        <dbReference type="ARBA" id="ARBA00022741"/>
    </source>
</evidence>